<dbReference type="Gene3D" id="3.20.20.300">
    <property type="entry name" value="Glycoside hydrolase, family 3, N-terminal domain"/>
    <property type="match status" value="1"/>
</dbReference>
<comment type="caution">
    <text evidence="11">The sequence shown here is derived from an EMBL/GenBank/DDBJ whole genome shotgun (WGS) entry which is preliminary data.</text>
</comment>
<dbReference type="Pfam" id="PF01915">
    <property type="entry name" value="Glyco_hydro_3_C"/>
    <property type="match status" value="1"/>
</dbReference>
<evidence type="ECO:0000313" key="11">
    <source>
        <dbReference type="EMBL" id="PWJ70172.1"/>
    </source>
</evidence>
<dbReference type="GO" id="GO:0009251">
    <property type="term" value="P:glucan catabolic process"/>
    <property type="evidence" value="ECO:0007669"/>
    <property type="project" value="TreeGrafter"/>
</dbReference>
<dbReference type="InterPro" id="IPR002772">
    <property type="entry name" value="Glyco_hydro_3_C"/>
</dbReference>
<dbReference type="Proteomes" id="UP000245412">
    <property type="component" value="Unassembled WGS sequence"/>
</dbReference>
<evidence type="ECO:0000256" key="8">
    <source>
        <dbReference type="SAM" id="SignalP"/>
    </source>
</evidence>
<accession>A0AB73SX93</accession>
<keyword evidence="6" id="KW-0326">Glycosidase</keyword>
<dbReference type="SUPFAM" id="SSF51445">
    <property type="entry name" value="(Trans)glycosidases"/>
    <property type="match status" value="1"/>
</dbReference>
<dbReference type="AlphaFoldDB" id="A0AB73SX93"/>
<evidence type="ECO:0000256" key="2">
    <source>
        <dbReference type="ARBA" id="ARBA00005336"/>
    </source>
</evidence>
<keyword evidence="5" id="KW-0378">Hydrolase</keyword>
<organism evidence="11 12">
    <name type="scientific">Murimonas intestini</name>
    <dbReference type="NCBI Taxonomy" id="1337051"/>
    <lineage>
        <taxon>Bacteria</taxon>
        <taxon>Bacillati</taxon>
        <taxon>Bacillota</taxon>
        <taxon>Clostridia</taxon>
        <taxon>Lachnospirales</taxon>
        <taxon>Lachnospiraceae</taxon>
        <taxon>Murimonas</taxon>
    </lineage>
</organism>
<dbReference type="PANTHER" id="PTHR30620:SF16">
    <property type="entry name" value="LYSOSOMAL BETA GLUCOSIDASE"/>
    <property type="match status" value="1"/>
</dbReference>
<dbReference type="InterPro" id="IPR036962">
    <property type="entry name" value="Glyco_hydro_3_N_sf"/>
</dbReference>
<dbReference type="GO" id="GO:0008422">
    <property type="term" value="F:beta-glucosidase activity"/>
    <property type="evidence" value="ECO:0007669"/>
    <property type="project" value="UniProtKB-EC"/>
</dbReference>
<keyword evidence="7" id="KW-0175">Coiled coil</keyword>
<dbReference type="SUPFAM" id="SSF52279">
    <property type="entry name" value="Beta-D-glucan exohydrolase, C-terminal domain"/>
    <property type="match status" value="1"/>
</dbReference>
<comment type="similarity">
    <text evidence="2">Belongs to the glycosyl hydrolase 3 family.</text>
</comment>
<dbReference type="InterPro" id="IPR001764">
    <property type="entry name" value="Glyco_hydro_3_N"/>
</dbReference>
<sequence>MKRKMRKAVSVTTALTFAMSLTSVAYAAEGETEAAAEYIPAPYTVEEGIECPTEYLAPVFYENEGGPRIGVTLVGVISEDGKYFKDSNNDGKLDPFEDWRLDTATRVADLISKMTPEQRIGLLANDLMCSPAAKTADEVYDENGNVILSQLVSLPTDEEVEAEEGDVMAMMNKAASYSVVTGQETRSGVIRKDTDTEVGAMFNNTLNMLAEFSSVNQGEVNIPYMLISNPMTDGFPATEGMAAAAMGDENYDGIKAYAELDSQIWDAKGIHQMYGPQIDLITDPRWSRNATTYTEVPEVMSGISEALVLGYQHGTDGAQLGDVALIMKHFPGDCAAENGFESHYGMGQWRIYATEGSLEKYQLPGFQAAIDAGLAGIMPGYSRPATDGRSAAQSYKGVEITPEEIGNAYNTTILQTLLKDTMGFDGFINSDSNIISTQNWGAADMTPAERYATTINAGCDVIGDGMQGIDYDSIREAVNSGLVTDEAYERATTNRMTNWMDMGMFENPYRDAAESKAVAEDKADELNAMKTEMNQKSVVLMKNHENTLPLADASKKVYVASFTASGEDEAAIESWKAAFEGAGYTIVDKAEEADIAFLDVVPGGITQASPNMAVLELVDGIDVEERNTEDQSKTGETVEVSTLQDVNKIAKTAEAVHANGGIVLGSINITNPWILTNLEPYCDALIGSFSTSVDARMDVLTGAYNPTGKLPITMVSCSEVIAVNDTEIDGTVYEVCVSPNDVPGYDKDQYMDAEVLAQSPSGSYAYKDADGNVYAAWYGLSY</sequence>
<keyword evidence="12" id="KW-1185">Reference proteome</keyword>
<feature type="signal peptide" evidence="8">
    <location>
        <begin position="1"/>
        <end position="27"/>
    </location>
</feature>
<feature type="coiled-coil region" evidence="7">
    <location>
        <begin position="509"/>
        <end position="536"/>
    </location>
</feature>
<dbReference type="EC" id="3.2.1.21" evidence="3"/>
<proteinExistence type="inferred from homology"/>
<evidence type="ECO:0000259" key="9">
    <source>
        <dbReference type="Pfam" id="PF00933"/>
    </source>
</evidence>
<evidence type="ECO:0000256" key="6">
    <source>
        <dbReference type="ARBA" id="ARBA00023295"/>
    </source>
</evidence>
<protein>
    <recommendedName>
        <fullName evidence="3">beta-glucosidase</fullName>
        <ecNumber evidence="3">3.2.1.21</ecNumber>
    </recommendedName>
</protein>
<evidence type="ECO:0000256" key="5">
    <source>
        <dbReference type="ARBA" id="ARBA00022801"/>
    </source>
</evidence>
<gene>
    <name evidence="11" type="ORF">C7383_1322</name>
</gene>
<dbReference type="InterPro" id="IPR017853">
    <property type="entry name" value="GH"/>
</dbReference>
<evidence type="ECO:0000259" key="10">
    <source>
        <dbReference type="Pfam" id="PF01915"/>
    </source>
</evidence>
<evidence type="ECO:0000256" key="4">
    <source>
        <dbReference type="ARBA" id="ARBA00022729"/>
    </source>
</evidence>
<dbReference type="InterPro" id="IPR036881">
    <property type="entry name" value="Glyco_hydro_3_C_sf"/>
</dbReference>
<dbReference type="Pfam" id="PF00933">
    <property type="entry name" value="Glyco_hydro_3"/>
    <property type="match status" value="1"/>
</dbReference>
<evidence type="ECO:0000313" key="12">
    <source>
        <dbReference type="Proteomes" id="UP000245412"/>
    </source>
</evidence>
<name>A0AB73SX93_9FIRM</name>
<evidence type="ECO:0000256" key="3">
    <source>
        <dbReference type="ARBA" id="ARBA00012744"/>
    </source>
</evidence>
<feature type="domain" description="Glycoside hydrolase family 3 N-terminal" evidence="9">
    <location>
        <begin position="235"/>
        <end position="491"/>
    </location>
</feature>
<reference evidence="11 12" key="1">
    <citation type="submission" date="2018-05" db="EMBL/GenBank/DDBJ databases">
        <authorList>
            <person name="Goeker M."/>
            <person name="Huntemann M."/>
            <person name="Clum A."/>
            <person name="Pillay M."/>
            <person name="Palaniappan K."/>
            <person name="Varghese N."/>
            <person name="Mikhailova N."/>
            <person name="Stamatis D."/>
            <person name="Reddy T."/>
            <person name="Daum C."/>
            <person name="Shapiro N."/>
            <person name="Ivanova N."/>
            <person name="Kyrpides N."/>
            <person name="Woyke T."/>
        </authorList>
    </citation>
    <scope>NUCLEOTIDE SEQUENCE [LARGE SCALE GENOMIC DNA]</scope>
    <source>
        <strain evidence="11 12">DSM 26524</strain>
    </source>
</reference>
<feature type="chain" id="PRO_5044505311" description="beta-glucosidase" evidence="8">
    <location>
        <begin position="28"/>
        <end position="782"/>
    </location>
</feature>
<keyword evidence="4 8" id="KW-0732">Signal</keyword>
<dbReference type="Gene3D" id="3.40.50.1700">
    <property type="entry name" value="Glycoside hydrolase family 3 C-terminal domain"/>
    <property type="match status" value="1"/>
</dbReference>
<dbReference type="InterPro" id="IPR051915">
    <property type="entry name" value="Cellulose_Degrad_GH3"/>
</dbReference>
<feature type="domain" description="Glycoside hydrolase family 3 C-terminal" evidence="10">
    <location>
        <begin position="538"/>
        <end position="738"/>
    </location>
</feature>
<dbReference type="EMBL" id="QGGY01000032">
    <property type="protein sequence ID" value="PWJ70172.1"/>
    <property type="molecule type" value="Genomic_DNA"/>
</dbReference>
<dbReference type="PANTHER" id="PTHR30620">
    <property type="entry name" value="PERIPLASMIC BETA-GLUCOSIDASE-RELATED"/>
    <property type="match status" value="1"/>
</dbReference>
<evidence type="ECO:0000256" key="7">
    <source>
        <dbReference type="SAM" id="Coils"/>
    </source>
</evidence>
<evidence type="ECO:0000256" key="1">
    <source>
        <dbReference type="ARBA" id="ARBA00000448"/>
    </source>
</evidence>
<dbReference type="RefSeq" id="WP_109748866.1">
    <property type="nucleotide sequence ID" value="NZ_CABJAT010000019.1"/>
</dbReference>
<comment type="catalytic activity">
    <reaction evidence="1">
        <text>Hydrolysis of terminal, non-reducing beta-D-glucosyl residues with release of beta-D-glucose.</text>
        <dbReference type="EC" id="3.2.1.21"/>
    </reaction>
</comment>